<dbReference type="Proteomes" id="UP000033428">
    <property type="component" value="Unassembled WGS sequence"/>
</dbReference>
<protein>
    <submittedName>
        <fullName evidence="1">Uncharacterized protein</fullName>
    </submittedName>
</protein>
<name>A0A0F0CKY3_9BACT</name>
<reference evidence="1 2" key="1">
    <citation type="submission" date="2015-02" db="EMBL/GenBank/DDBJ databases">
        <title>Single-cell genomics of uncultivated deep-branching MTB reveals a conserved set of magnetosome genes.</title>
        <authorList>
            <person name="Kolinko S."/>
            <person name="Richter M."/>
            <person name="Glockner F.O."/>
            <person name="Brachmann A."/>
            <person name="Schuler D."/>
        </authorList>
    </citation>
    <scope>NUCLEOTIDE SEQUENCE [LARGE SCALE GENOMIC DNA]</scope>
    <source>
        <strain evidence="1">SKK-01</strain>
    </source>
</reference>
<organism evidence="1 2">
    <name type="scientific">Candidatus Omnitrophus magneticus</name>
    <dbReference type="NCBI Taxonomy" id="1609969"/>
    <lineage>
        <taxon>Bacteria</taxon>
        <taxon>Pseudomonadati</taxon>
        <taxon>Candidatus Omnitrophota</taxon>
        <taxon>Candidatus Omnitrophus</taxon>
    </lineage>
</organism>
<accession>A0A0F0CKY3</accession>
<comment type="caution">
    <text evidence="1">The sequence shown here is derived from an EMBL/GenBank/DDBJ whole genome shotgun (WGS) entry which is preliminary data.</text>
</comment>
<keyword evidence="2" id="KW-1185">Reference proteome</keyword>
<dbReference type="AlphaFoldDB" id="A0A0F0CKY3"/>
<sequence>MSRIAEDGLVLIKELLVEKSIAEFLNTSPFAGVFVHKKITNVTILKTFLINILAFIYTSNFFSFCDTALFYSTINYTTYSLNQQKF</sequence>
<proteinExistence type="predicted"/>
<evidence type="ECO:0000313" key="1">
    <source>
        <dbReference type="EMBL" id="KJJ83988.1"/>
    </source>
</evidence>
<evidence type="ECO:0000313" key="2">
    <source>
        <dbReference type="Proteomes" id="UP000033428"/>
    </source>
</evidence>
<dbReference type="EMBL" id="JYNY01000428">
    <property type="protein sequence ID" value="KJJ83988.1"/>
    <property type="molecule type" value="Genomic_DNA"/>
</dbReference>
<gene>
    <name evidence="1" type="ORF">OMAG_002160</name>
</gene>